<dbReference type="InterPro" id="IPR027417">
    <property type="entry name" value="P-loop_NTPase"/>
</dbReference>
<dbReference type="PANTHER" id="PTHR30050">
    <property type="entry name" value="CHROMOSOMAL REPLICATION INITIATOR PROTEIN DNAA"/>
    <property type="match status" value="1"/>
</dbReference>
<dbReference type="GO" id="GO:0006260">
    <property type="term" value="P:DNA replication"/>
    <property type="evidence" value="ECO:0007669"/>
    <property type="project" value="TreeGrafter"/>
</dbReference>
<dbReference type="GO" id="GO:0005524">
    <property type="term" value="F:ATP binding"/>
    <property type="evidence" value="ECO:0007669"/>
    <property type="project" value="UniProtKB-KW"/>
</dbReference>
<reference evidence="5" key="1">
    <citation type="submission" date="2018-02" db="EMBL/GenBank/DDBJ databases">
        <authorList>
            <person name="Hausmann B."/>
        </authorList>
    </citation>
    <scope>NUCLEOTIDE SEQUENCE [LARGE SCALE GENOMIC DNA]</scope>
    <source>
        <strain evidence="5">Peat soil MAG SbF1</strain>
    </source>
</reference>
<dbReference type="SUPFAM" id="SSF52540">
    <property type="entry name" value="P-loop containing nucleoside triphosphate hydrolases"/>
    <property type="match status" value="1"/>
</dbReference>
<dbReference type="CDD" id="cd00009">
    <property type="entry name" value="AAA"/>
    <property type="match status" value="1"/>
</dbReference>
<evidence type="ECO:0000313" key="4">
    <source>
        <dbReference type="EMBL" id="SPF34503.1"/>
    </source>
</evidence>
<dbReference type="AlphaFoldDB" id="A0A2U3K4D0"/>
<dbReference type="InterPro" id="IPR047661">
    <property type="entry name" value="IstB"/>
</dbReference>
<gene>
    <name evidence="4" type="ORF">SBF1_1350003</name>
</gene>
<evidence type="ECO:0000256" key="2">
    <source>
        <dbReference type="ARBA" id="ARBA00022840"/>
    </source>
</evidence>
<organism evidence="4 5">
    <name type="scientific">Candidatus Desulfosporosinus infrequens</name>
    <dbReference type="NCBI Taxonomy" id="2043169"/>
    <lineage>
        <taxon>Bacteria</taxon>
        <taxon>Bacillati</taxon>
        <taxon>Bacillota</taxon>
        <taxon>Clostridia</taxon>
        <taxon>Eubacteriales</taxon>
        <taxon>Desulfitobacteriaceae</taxon>
        <taxon>Desulfosporosinus</taxon>
    </lineage>
</organism>
<feature type="domain" description="IstB-like ATP-binding" evidence="3">
    <location>
        <begin position="10"/>
        <end position="243"/>
    </location>
</feature>
<protein>
    <submittedName>
        <fullName evidence="4">DNA replication protein</fullName>
    </submittedName>
</protein>
<evidence type="ECO:0000256" key="1">
    <source>
        <dbReference type="ARBA" id="ARBA00022741"/>
    </source>
</evidence>
<sequence>MLHEQTIEKLLEMRLKSMVGALREQQNDPTYSQISFDDRFGMIVDKQWADRKSNHIGRLAKKANFKLSSASIEDIEYYPDRKLDKNQIIQLATGKYIRDKLNVIIMGASGAGKTFIGCALGNAACRHLFSVKYIRLPELLTDLAIARGDGLYKKVISHYKKVQLLIFDEWLLTPLNENEARDLLEIIEARHGESSTVFISQFSPAGWHQKIGEGTIADAVLDRIVHNSYEVLIDGDESMRQRKGLRK</sequence>
<dbReference type="OrthoDB" id="9776217at2"/>
<dbReference type="PIRSF" id="PIRSF003073">
    <property type="entry name" value="DNAC_TnpB_IstB"/>
    <property type="match status" value="1"/>
</dbReference>
<keyword evidence="2" id="KW-0067">ATP-binding</keyword>
<name>A0A2U3K4D0_9FIRM</name>
<dbReference type="Pfam" id="PF01695">
    <property type="entry name" value="IstB_IS21"/>
    <property type="match status" value="1"/>
</dbReference>
<dbReference type="PANTHER" id="PTHR30050:SF4">
    <property type="entry name" value="ATP-BINDING PROTEIN RV3427C IN INSERTION SEQUENCE-RELATED"/>
    <property type="match status" value="1"/>
</dbReference>
<dbReference type="Gene3D" id="3.40.50.300">
    <property type="entry name" value="P-loop containing nucleotide triphosphate hydrolases"/>
    <property type="match status" value="1"/>
</dbReference>
<dbReference type="NCBIfam" id="NF038214">
    <property type="entry name" value="IS21_help_AAA"/>
    <property type="match status" value="1"/>
</dbReference>
<accession>A0A2U3K4D0</accession>
<keyword evidence="1" id="KW-0547">Nucleotide-binding</keyword>
<evidence type="ECO:0000259" key="3">
    <source>
        <dbReference type="Pfam" id="PF01695"/>
    </source>
</evidence>
<evidence type="ECO:0000313" key="5">
    <source>
        <dbReference type="Proteomes" id="UP000238916"/>
    </source>
</evidence>
<proteinExistence type="predicted"/>
<dbReference type="InterPro" id="IPR028350">
    <property type="entry name" value="DNAC/IstB-like"/>
</dbReference>
<dbReference type="InterPro" id="IPR002611">
    <property type="entry name" value="IstB_ATP-bd"/>
</dbReference>
<dbReference type="EMBL" id="OMOF01000041">
    <property type="protein sequence ID" value="SPF34503.1"/>
    <property type="molecule type" value="Genomic_DNA"/>
</dbReference>
<dbReference type="Proteomes" id="UP000238916">
    <property type="component" value="Unassembled WGS sequence"/>
</dbReference>